<dbReference type="PANTHER" id="PTHR31953">
    <property type="entry name" value="BETA-FRUCTOFURANOSIDASE, INSOLUBLE ISOENZYME CWINV1-RELATED"/>
    <property type="match status" value="1"/>
</dbReference>
<dbReference type="AlphaFoldDB" id="A0A068UJ92"/>
<evidence type="ECO:0000256" key="2">
    <source>
        <dbReference type="ARBA" id="ARBA00022801"/>
    </source>
</evidence>
<feature type="domain" description="Glycosyl hydrolase family 32 N-terminal" evidence="7">
    <location>
        <begin position="46"/>
        <end position="361"/>
    </location>
</feature>
<dbReference type="FunFam" id="2.60.120.560:FF:000002">
    <property type="entry name" value="Beta-fructofuranosidase, insoluble isoenzyme CWINV1"/>
    <property type="match status" value="1"/>
</dbReference>
<evidence type="ECO:0000256" key="3">
    <source>
        <dbReference type="ARBA" id="ARBA00023295"/>
    </source>
</evidence>
<evidence type="ECO:0000259" key="7">
    <source>
        <dbReference type="Pfam" id="PF00251"/>
    </source>
</evidence>
<evidence type="ECO:0000256" key="5">
    <source>
        <dbReference type="RuleBase" id="RU362110"/>
    </source>
</evidence>
<dbReference type="InterPro" id="IPR023296">
    <property type="entry name" value="Glyco_hydro_beta-prop_sf"/>
</dbReference>
<comment type="similarity">
    <text evidence="1 5">Belongs to the glycosyl hydrolase 32 family.</text>
</comment>
<feature type="chain" id="PRO_5001654847" evidence="6">
    <location>
        <begin position="24"/>
        <end position="574"/>
    </location>
</feature>
<dbReference type="STRING" id="49390.A0A068UJ92"/>
<dbReference type="OMA" id="RQCIANP"/>
<comment type="subunit">
    <text evidence="4">May be present in two forms, a 70 kDa monomer and a heterodimer of the 30 kDa and 38 kDa subunits. The ratio of the levels of the two forms within cells appears to be regulated developmentally.</text>
</comment>
<dbReference type="Gene3D" id="2.60.120.560">
    <property type="entry name" value="Exo-inulinase, domain 1"/>
    <property type="match status" value="1"/>
</dbReference>
<dbReference type="Pfam" id="PF08244">
    <property type="entry name" value="Glyco_hydro_32C"/>
    <property type="match status" value="1"/>
</dbReference>
<dbReference type="FunFam" id="2.115.10.20:FF:000001">
    <property type="entry name" value="Beta-fructofuranosidase, insoluble isoenzyme CWINV1"/>
    <property type="match status" value="1"/>
</dbReference>
<dbReference type="InterPro" id="IPR001362">
    <property type="entry name" value="Glyco_hydro_32"/>
</dbReference>
<dbReference type="EMBL" id="HG739115">
    <property type="protein sequence ID" value="CDP08274.1"/>
    <property type="molecule type" value="Genomic_DNA"/>
</dbReference>
<dbReference type="SUPFAM" id="SSF75005">
    <property type="entry name" value="Arabinanase/levansucrase/invertase"/>
    <property type="match status" value="1"/>
</dbReference>
<evidence type="ECO:0000259" key="8">
    <source>
        <dbReference type="Pfam" id="PF08244"/>
    </source>
</evidence>
<feature type="signal peptide" evidence="6">
    <location>
        <begin position="1"/>
        <end position="23"/>
    </location>
</feature>
<sequence length="574" mass="65849">MEGYLFWILILQIFFIAYRGRVGYSHGVQKDLQYNPKNQPHRTAYHFQPPKNWMNDPNGPMYYKGIYHLFYQYNPYSAVWGNISWGHSISYNLVDWIHIEQAINPTEPYDINGCWSGSASILPGGNPVILYTGSDFRNRQVQNIAVPKNLSDPYLREWIKSDHNPLMTPMNGIDPQFFRDPTTAWEGPDKIWRVVVGSQIKGHGTALLYQSRDFVNWTRSHRPLHFSNKTAMWECPDFYPVSVDGINGLDTSVQDTGTKHVLKASFNDRDYYIIGTYEPETDTFSVNPDFMDSNVKLRYDYGIFYASKTFYDSAKRRRILWGWVLEADGEPDDINKGWSGLQSLPRSIFLDKTGKQLSQWPIEEIETLRRKEVNLQNKEIKGGTMFEITGITASQADIEVSFHLPNLDEVELMHPEWLDPQFLCSEKNAATGGVIGPFGILALASKDLTEHTAVFFRVFRGHDNYVVLMCSDQNRSSLREEVKKSTFGAFVDVDPVEMISLRSLIDHSIIESFGGEGKTCITARVYPKLAIGNESHVYVFNNGTESIRISNLSAWSMKRAQIFPLHKRRKPEID</sequence>
<dbReference type="PROSITE" id="PS00609">
    <property type="entry name" value="GLYCOSYL_HYDROL_F32"/>
    <property type="match status" value="1"/>
</dbReference>
<dbReference type="GO" id="GO:0005975">
    <property type="term" value="P:carbohydrate metabolic process"/>
    <property type="evidence" value="ECO:0007669"/>
    <property type="project" value="InterPro"/>
</dbReference>
<gene>
    <name evidence="9" type="ORF">GSCOC_T00027052001</name>
</gene>
<dbReference type="PhylomeDB" id="A0A068UJ92"/>
<keyword evidence="6" id="KW-0732">Signal</keyword>
<evidence type="ECO:0000256" key="4">
    <source>
        <dbReference type="ARBA" id="ARBA00062317"/>
    </source>
</evidence>
<evidence type="ECO:0000313" key="9">
    <source>
        <dbReference type="EMBL" id="CDP08274.1"/>
    </source>
</evidence>
<organism evidence="9 10">
    <name type="scientific">Coffea canephora</name>
    <name type="common">Robusta coffee</name>
    <dbReference type="NCBI Taxonomy" id="49390"/>
    <lineage>
        <taxon>Eukaryota</taxon>
        <taxon>Viridiplantae</taxon>
        <taxon>Streptophyta</taxon>
        <taxon>Embryophyta</taxon>
        <taxon>Tracheophyta</taxon>
        <taxon>Spermatophyta</taxon>
        <taxon>Magnoliopsida</taxon>
        <taxon>eudicotyledons</taxon>
        <taxon>Gunneridae</taxon>
        <taxon>Pentapetalae</taxon>
        <taxon>asterids</taxon>
        <taxon>lamiids</taxon>
        <taxon>Gentianales</taxon>
        <taxon>Rubiaceae</taxon>
        <taxon>Ixoroideae</taxon>
        <taxon>Gardenieae complex</taxon>
        <taxon>Bertiereae - Coffeeae clade</taxon>
        <taxon>Coffeeae</taxon>
        <taxon>Coffea</taxon>
    </lineage>
</organism>
<dbReference type="InterPro" id="IPR018053">
    <property type="entry name" value="Glyco_hydro_32_AS"/>
</dbReference>
<dbReference type="SMART" id="SM00640">
    <property type="entry name" value="Glyco_32"/>
    <property type="match status" value="1"/>
</dbReference>
<accession>A0A068UJ92</accession>
<feature type="domain" description="Glycosyl hydrolase family 32 C-terminal" evidence="8">
    <location>
        <begin position="364"/>
        <end position="556"/>
    </location>
</feature>
<dbReference type="OrthoDB" id="202537at2759"/>
<dbReference type="SUPFAM" id="SSF49899">
    <property type="entry name" value="Concanavalin A-like lectins/glucanases"/>
    <property type="match status" value="1"/>
</dbReference>
<name>A0A068UJ92_COFCA</name>
<dbReference type="InParanoid" id="A0A068UJ92"/>
<keyword evidence="2 5" id="KW-0378">Hydrolase</keyword>
<dbReference type="InterPro" id="IPR013320">
    <property type="entry name" value="ConA-like_dom_sf"/>
</dbReference>
<dbReference type="CDD" id="cd18624">
    <property type="entry name" value="GH32_Fruct1-like"/>
    <property type="match status" value="1"/>
</dbReference>
<dbReference type="GO" id="GO:0004553">
    <property type="term" value="F:hydrolase activity, hydrolyzing O-glycosyl compounds"/>
    <property type="evidence" value="ECO:0007669"/>
    <property type="project" value="InterPro"/>
</dbReference>
<evidence type="ECO:0000313" key="10">
    <source>
        <dbReference type="Proteomes" id="UP000295252"/>
    </source>
</evidence>
<keyword evidence="10" id="KW-1185">Reference proteome</keyword>
<proteinExistence type="inferred from homology"/>
<dbReference type="InterPro" id="IPR013148">
    <property type="entry name" value="Glyco_hydro_32_N"/>
</dbReference>
<evidence type="ECO:0000256" key="1">
    <source>
        <dbReference type="ARBA" id="ARBA00009902"/>
    </source>
</evidence>
<reference evidence="10" key="1">
    <citation type="journal article" date="2014" name="Science">
        <title>The coffee genome provides insight into the convergent evolution of caffeine biosynthesis.</title>
        <authorList>
            <person name="Denoeud F."/>
            <person name="Carretero-Paulet L."/>
            <person name="Dereeper A."/>
            <person name="Droc G."/>
            <person name="Guyot R."/>
            <person name="Pietrella M."/>
            <person name="Zheng C."/>
            <person name="Alberti A."/>
            <person name="Anthony F."/>
            <person name="Aprea G."/>
            <person name="Aury J.M."/>
            <person name="Bento P."/>
            <person name="Bernard M."/>
            <person name="Bocs S."/>
            <person name="Campa C."/>
            <person name="Cenci A."/>
            <person name="Combes M.C."/>
            <person name="Crouzillat D."/>
            <person name="Da Silva C."/>
            <person name="Daddiego L."/>
            <person name="De Bellis F."/>
            <person name="Dussert S."/>
            <person name="Garsmeur O."/>
            <person name="Gayraud T."/>
            <person name="Guignon V."/>
            <person name="Jahn K."/>
            <person name="Jamilloux V."/>
            <person name="Joet T."/>
            <person name="Labadie K."/>
            <person name="Lan T."/>
            <person name="Leclercq J."/>
            <person name="Lepelley M."/>
            <person name="Leroy T."/>
            <person name="Li L.T."/>
            <person name="Librado P."/>
            <person name="Lopez L."/>
            <person name="Munoz A."/>
            <person name="Noel B."/>
            <person name="Pallavicini A."/>
            <person name="Perrotta G."/>
            <person name="Poncet V."/>
            <person name="Pot D."/>
            <person name="Priyono X."/>
            <person name="Rigoreau M."/>
            <person name="Rouard M."/>
            <person name="Rozas J."/>
            <person name="Tranchant-Dubreuil C."/>
            <person name="VanBuren R."/>
            <person name="Zhang Q."/>
            <person name="Andrade A.C."/>
            <person name="Argout X."/>
            <person name="Bertrand B."/>
            <person name="de Kochko A."/>
            <person name="Graziosi G."/>
            <person name="Henry R.J."/>
            <person name="Jayarama X."/>
            <person name="Ming R."/>
            <person name="Nagai C."/>
            <person name="Rounsley S."/>
            <person name="Sankoff D."/>
            <person name="Giuliano G."/>
            <person name="Albert V.A."/>
            <person name="Wincker P."/>
            <person name="Lashermes P."/>
        </authorList>
    </citation>
    <scope>NUCLEOTIDE SEQUENCE [LARGE SCALE GENOMIC DNA]</scope>
    <source>
        <strain evidence="10">cv. DH200-94</strain>
    </source>
</reference>
<dbReference type="Proteomes" id="UP000295252">
    <property type="component" value="Chromosome X"/>
</dbReference>
<protein>
    <submittedName>
        <fullName evidence="9">Uncharacterized protein</fullName>
    </submittedName>
</protein>
<dbReference type="InterPro" id="IPR013189">
    <property type="entry name" value="Glyco_hydro_32_C"/>
</dbReference>
<evidence type="ECO:0000256" key="6">
    <source>
        <dbReference type="SAM" id="SignalP"/>
    </source>
</evidence>
<dbReference type="Gramene" id="CDP08274">
    <property type="protein sequence ID" value="CDP08274"/>
    <property type="gene ID" value="GSCOC_T00027052001"/>
</dbReference>
<dbReference type="Pfam" id="PF00251">
    <property type="entry name" value="Glyco_hydro_32N"/>
    <property type="match status" value="1"/>
</dbReference>
<dbReference type="Gene3D" id="2.115.10.20">
    <property type="entry name" value="Glycosyl hydrolase domain, family 43"/>
    <property type="match status" value="1"/>
</dbReference>
<keyword evidence="3 5" id="KW-0326">Glycosidase</keyword>
<dbReference type="InterPro" id="IPR050551">
    <property type="entry name" value="Fructan_Metab_Enzymes"/>
</dbReference>